<gene>
    <name evidence="1" type="ORF">METZ01_LOCUS279598</name>
</gene>
<reference evidence="1" key="1">
    <citation type="submission" date="2018-05" db="EMBL/GenBank/DDBJ databases">
        <authorList>
            <person name="Lanie J.A."/>
            <person name="Ng W.-L."/>
            <person name="Kazmierczak K.M."/>
            <person name="Andrzejewski T.M."/>
            <person name="Davidsen T.M."/>
            <person name="Wayne K.J."/>
            <person name="Tettelin H."/>
            <person name="Glass J.I."/>
            <person name="Rusch D."/>
            <person name="Podicherti R."/>
            <person name="Tsui H.-C.T."/>
            <person name="Winkler M.E."/>
        </authorList>
    </citation>
    <scope>NUCLEOTIDE SEQUENCE</scope>
</reference>
<proteinExistence type="predicted"/>
<protein>
    <submittedName>
        <fullName evidence="1">Uncharacterized protein</fullName>
    </submittedName>
</protein>
<accession>A0A382KPG2</accession>
<evidence type="ECO:0000313" key="1">
    <source>
        <dbReference type="EMBL" id="SVC26744.1"/>
    </source>
</evidence>
<dbReference type="EMBL" id="UINC01082198">
    <property type="protein sequence ID" value="SVC26744.1"/>
    <property type="molecule type" value="Genomic_DNA"/>
</dbReference>
<dbReference type="AlphaFoldDB" id="A0A382KPG2"/>
<name>A0A382KPG2_9ZZZZ</name>
<organism evidence="1">
    <name type="scientific">marine metagenome</name>
    <dbReference type="NCBI Taxonomy" id="408172"/>
    <lineage>
        <taxon>unclassified sequences</taxon>
        <taxon>metagenomes</taxon>
        <taxon>ecological metagenomes</taxon>
    </lineage>
</organism>
<sequence length="44" mass="4781">MKESLKPLGMQEDNYGALVDAGQLNSAIPANGNVIIEYQIAFKE</sequence>